<feature type="transmembrane region" description="Helical" evidence="1">
    <location>
        <begin position="141"/>
        <end position="158"/>
    </location>
</feature>
<accession>A0A1H2V4N0</accession>
<evidence type="ECO:0000256" key="1">
    <source>
        <dbReference type="SAM" id="Phobius"/>
    </source>
</evidence>
<feature type="transmembrane region" description="Helical" evidence="1">
    <location>
        <begin position="257"/>
        <end position="280"/>
    </location>
</feature>
<gene>
    <name evidence="2" type="ORF">SAMN05421882_101954</name>
</gene>
<feature type="transmembrane region" description="Helical" evidence="1">
    <location>
        <begin position="108"/>
        <end position="135"/>
    </location>
</feature>
<organism evidence="2 3">
    <name type="scientific">Nitrosomonas communis</name>
    <dbReference type="NCBI Taxonomy" id="44574"/>
    <lineage>
        <taxon>Bacteria</taxon>
        <taxon>Pseudomonadati</taxon>
        <taxon>Pseudomonadota</taxon>
        <taxon>Betaproteobacteria</taxon>
        <taxon>Nitrosomonadales</taxon>
        <taxon>Nitrosomonadaceae</taxon>
        <taxon>Nitrosomonas</taxon>
    </lineage>
</organism>
<feature type="transmembrane region" description="Helical" evidence="1">
    <location>
        <begin position="63"/>
        <end position="87"/>
    </location>
</feature>
<dbReference type="EMBL" id="FNNH01000019">
    <property type="protein sequence ID" value="SDW63265.1"/>
    <property type="molecule type" value="Genomic_DNA"/>
</dbReference>
<dbReference type="Proteomes" id="UP000183454">
    <property type="component" value="Unassembled WGS sequence"/>
</dbReference>
<keyword evidence="1" id="KW-0812">Transmembrane</keyword>
<evidence type="ECO:0000313" key="2">
    <source>
        <dbReference type="EMBL" id="SDW63265.1"/>
    </source>
</evidence>
<reference evidence="2 3" key="1">
    <citation type="submission" date="2016-10" db="EMBL/GenBank/DDBJ databases">
        <authorList>
            <person name="de Groot N.N."/>
        </authorList>
    </citation>
    <scope>NUCLEOTIDE SEQUENCE [LARGE SCALE GENOMIC DNA]</scope>
    <source>
        <strain evidence="2 3">Nm110</strain>
    </source>
</reference>
<proteinExistence type="predicted"/>
<keyword evidence="1" id="KW-0472">Membrane</keyword>
<keyword evidence="1" id="KW-1133">Transmembrane helix</keyword>
<sequence length="636" mass="71143">MFKEFKLKVTEPIQSDLDKQHHSKVANPSAIPKKSAVGSFSFFLKTLIYGTIAYYVTNQFAPTNLWVLILSVFFVSMPIILCGMYSSTIRQIRRLAIFKKKGWIFRIASSRFLTSILWVLWALGSAFFMLIQFYTYSQWEWGIFLLVIPFFWGIFRVCRNFIAREIVAYLATDIALRWTRMLCPLFMLVLYFLVLVQFEALPKYASIAEAIDAQQSRIEHLAGSAITREASQFLALYEGIKAYVLGLSGLQDTFSEFILLAVSKLVVFFNACAVLSCFVIPSIEYRRILGPLSDAETPSPLSASRIATVSAIFTFLTIFIYTPLFIYLEAWVQQRSTKMNEDREKIEQIAVDLIGDETYKKGTIEKLHKAKLNALPDIEVIQMDLEEKLNIGFQRLESRVDNYLDWYYSLTGEYTRLSKLLIGQLEEDMKRRFQEALEQGGNPFEEYEAAVNSLLSQHEEAQKAYVERAHNIMQKNRIELTDTSFGINNQVSMMEALSLPVHQDNLISLEQRIGGGSAAGAVTAIIVGKIAGKSIFKLAVSLLSKTIASKAAGAAVSAGTGAAAGAAIGSFVPGLGTAIGAVIGGIAGGVAIGITVDKTLIELEEAVSREKFKNEILFAINETHMEFKEKLREKKE</sequence>
<dbReference type="AlphaFoldDB" id="A0A1H2V4N0"/>
<feature type="transmembrane region" description="Helical" evidence="1">
    <location>
        <begin position="306"/>
        <end position="328"/>
    </location>
</feature>
<feature type="transmembrane region" description="Helical" evidence="1">
    <location>
        <begin position="178"/>
        <end position="198"/>
    </location>
</feature>
<evidence type="ECO:0000313" key="3">
    <source>
        <dbReference type="Proteomes" id="UP000183454"/>
    </source>
</evidence>
<feature type="transmembrane region" description="Helical" evidence="1">
    <location>
        <begin position="36"/>
        <end position="57"/>
    </location>
</feature>
<protein>
    <submittedName>
        <fullName evidence="2">Uncharacterized protein</fullName>
    </submittedName>
</protein>
<name>A0A1H2V4N0_9PROT</name>